<protein>
    <recommendedName>
        <fullName evidence="4">RNA-directed DNA polymerase</fullName>
    </recommendedName>
</protein>
<organism evidence="2 3">
    <name type="scientific">Prorocentrum cordatum</name>
    <dbReference type="NCBI Taxonomy" id="2364126"/>
    <lineage>
        <taxon>Eukaryota</taxon>
        <taxon>Sar</taxon>
        <taxon>Alveolata</taxon>
        <taxon>Dinophyceae</taxon>
        <taxon>Prorocentrales</taxon>
        <taxon>Prorocentraceae</taxon>
        <taxon>Prorocentrum</taxon>
    </lineage>
</organism>
<evidence type="ECO:0008006" key="4">
    <source>
        <dbReference type="Google" id="ProtNLM"/>
    </source>
</evidence>
<gene>
    <name evidence="2" type="ORF">PCOR1329_LOCUS4631</name>
</gene>
<feature type="non-terminal residue" evidence="2">
    <location>
        <position position="220"/>
    </location>
</feature>
<dbReference type="EMBL" id="CAUYUJ010001203">
    <property type="protein sequence ID" value="CAK0794742.1"/>
    <property type="molecule type" value="Genomic_DNA"/>
</dbReference>
<proteinExistence type="predicted"/>
<evidence type="ECO:0000256" key="1">
    <source>
        <dbReference type="SAM" id="MobiDB-lite"/>
    </source>
</evidence>
<sequence>MCGGGPLAATARPGDIGGGSSRRPPGAATWTKRMHELIMLGEVSLAAAAASGPGKLVVGAEARARLASLFPEAGAPRMPPPPQHQPETWEADAAEEAAGHLNKFPQHSRPGLTGARFEHWATLRGNANGKEALAQLLAVTMRGEAPPAASRALLGGRRIPLQKPGGGVRPLACGQTLRRIAAKAAMTKHKELIAQALGPHKYGVGRRNGVEVMHKLAPPP</sequence>
<evidence type="ECO:0000313" key="3">
    <source>
        <dbReference type="Proteomes" id="UP001189429"/>
    </source>
</evidence>
<comment type="caution">
    <text evidence="2">The sequence shown here is derived from an EMBL/GenBank/DDBJ whole genome shotgun (WGS) entry which is preliminary data.</text>
</comment>
<reference evidence="2" key="1">
    <citation type="submission" date="2023-10" db="EMBL/GenBank/DDBJ databases">
        <authorList>
            <person name="Chen Y."/>
            <person name="Shah S."/>
            <person name="Dougan E. K."/>
            <person name="Thang M."/>
            <person name="Chan C."/>
        </authorList>
    </citation>
    <scope>NUCLEOTIDE SEQUENCE [LARGE SCALE GENOMIC DNA]</scope>
</reference>
<name>A0ABN9PQY1_9DINO</name>
<accession>A0ABN9PQY1</accession>
<keyword evidence="3" id="KW-1185">Reference proteome</keyword>
<feature type="region of interest" description="Disordered" evidence="1">
    <location>
        <begin position="1"/>
        <end position="27"/>
    </location>
</feature>
<dbReference type="Proteomes" id="UP001189429">
    <property type="component" value="Unassembled WGS sequence"/>
</dbReference>
<evidence type="ECO:0000313" key="2">
    <source>
        <dbReference type="EMBL" id="CAK0794742.1"/>
    </source>
</evidence>